<dbReference type="Pfam" id="PF01471">
    <property type="entry name" value="PG_binding_1"/>
    <property type="match status" value="1"/>
</dbReference>
<comment type="caution">
    <text evidence="4">The sequence shown here is derived from an EMBL/GenBank/DDBJ whole genome shotgun (WGS) entry which is preliminary data.</text>
</comment>
<dbReference type="NCBIfam" id="TIGR02283">
    <property type="entry name" value="MltB_2"/>
    <property type="match status" value="1"/>
</dbReference>
<feature type="chain" id="PRO_5014782085" evidence="1">
    <location>
        <begin position="20"/>
        <end position="395"/>
    </location>
</feature>
<dbReference type="InterPro" id="IPR043426">
    <property type="entry name" value="MltB-like"/>
</dbReference>
<dbReference type="InterPro" id="IPR036366">
    <property type="entry name" value="PGBDSf"/>
</dbReference>
<dbReference type="GO" id="GO:0008933">
    <property type="term" value="F:peptidoglycan lytic transglycosylase activity"/>
    <property type="evidence" value="ECO:0007669"/>
    <property type="project" value="TreeGrafter"/>
</dbReference>
<organism evidence="4 5">
    <name type="scientific">Kineobactrum sediminis</name>
    <dbReference type="NCBI Taxonomy" id="1905677"/>
    <lineage>
        <taxon>Bacteria</taxon>
        <taxon>Pseudomonadati</taxon>
        <taxon>Pseudomonadota</taxon>
        <taxon>Gammaproteobacteria</taxon>
        <taxon>Cellvibrionales</taxon>
        <taxon>Halieaceae</taxon>
        <taxon>Kineobactrum</taxon>
    </lineage>
</organism>
<reference evidence="5" key="1">
    <citation type="submission" date="2017-11" db="EMBL/GenBank/DDBJ databases">
        <title>The draft genome sequence of Chromatocurvus sp. F02.</title>
        <authorList>
            <person name="Du Z.-J."/>
            <person name="Chang Y.-Q."/>
        </authorList>
    </citation>
    <scope>NUCLEOTIDE SEQUENCE [LARGE SCALE GENOMIC DNA]</scope>
    <source>
        <strain evidence="5">F02</strain>
    </source>
</reference>
<dbReference type="SUPFAM" id="SSF53955">
    <property type="entry name" value="Lysozyme-like"/>
    <property type="match status" value="1"/>
</dbReference>
<accession>A0A2N5Y5S8</accession>
<keyword evidence="5" id="KW-1185">Reference proteome</keyword>
<dbReference type="Gene3D" id="1.10.101.10">
    <property type="entry name" value="PGBD-like superfamily/PGBD"/>
    <property type="match status" value="1"/>
</dbReference>
<evidence type="ECO:0000256" key="1">
    <source>
        <dbReference type="SAM" id="SignalP"/>
    </source>
</evidence>
<dbReference type="RefSeq" id="WP_101520413.1">
    <property type="nucleotide sequence ID" value="NZ_PKLZ01000002.1"/>
</dbReference>
<dbReference type="Gene3D" id="1.10.8.350">
    <property type="entry name" value="Bacterial muramidase"/>
    <property type="match status" value="1"/>
</dbReference>
<dbReference type="InterPro" id="IPR002477">
    <property type="entry name" value="Peptidoglycan-bd-like"/>
</dbReference>
<proteinExistence type="predicted"/>
<dbReference type="Proteomes" id="UP000234845">
    <property type="component" value="Unassembled WGS sequence"/>
</dbReference>
<dbReference type="InterPro" id="IPR011970">
    <property type="entry name" value="MltB_2"/>
</dbReference>
<evidence type="ECO:0000259" key="2">
    <source>
        <dbReference type="Pfam" id="PF01471"/>
    </source>
</evidence>
<evidence type="ECO:0000259" key="3">
    <source>
        <dbReference type="Pfam" id="PF13406"/>
    </source>
</evidence>
<name>A0A2N5Y5S8_9GAMM</name>
<dbReference type="InterPro" id="IPR031304">
    <property type="entry name" value="SLT_2"/>
</dbReference>
<dbReference type="GO" id="GO:0009253">
    <property type="term" value="P:peptidoglycan catabolic process"/>
    <property type="evidence" value="ECO:0007669"/>
    <property type="project" value="TreeGrafter"/>
</dbReference>
<feature type="domain" description="Peptidoglycan binding-like" evidence="2">
    <location>
        <begin position="336"/>
        <end position="391"/>
    </location>
</feature>
<gene>
    <name evidence="4" type="ORF">CWI75_05150</name>
</gene>
<dbReference type="SUPFAM" id="SSF47090">
    <property type="entry name" value="PGBD-like"/>
    <property type="match status" value="1"/>
</dbReference>
<evidence type="ECO:0000313" key="5">
    <source>
        <dbReference type="Proteomes" id="UP000234845"/>
    </source>
</evidence>
<dbReference type="Gene3D" id="1.10.530.10">
    <property type="match status" value="1"/>
</dbReference>
<protein>
    <submittedName>
        <fullName evidence="4">Lytic murein transglycosylase</fullName>
    </submittedName>
</protein>
<dbReference type="FunFam" id="1.10.8.350:FF:000001">
    <property type="entry name" value="Lytic murein transglycosylase B"/>
    <property type="match status" value="1"/>
</dbReference>
<dbReference type="OrthoDB" id="9772911at2"/>
<dbReference type="Pfam" id="PF13406">
    <property type="entry name" value="SLT_2"/>
    <property type="match status" value="1"/>
</dbReference>
<feature type="domain" description="Transglycosylase SLT" evidence="3">
    <location>
        <begin position="24"/>
        <end position="315"/>
    </location>
</feature>
<dbReference type="AlphaFoldDB" id="A0A2N5Y5S8"/>
<dbReference type="PANTHER" id="PTHR30163:SF8">
    <property type="entry name" value="LYTIC MUREIN TRANSGLYCOSYLASE"/>
    <property type="match status" value="1"/>
</dbReference>
<dbReference type="InterPro" id="IPR023346">
    <property type="entry name" value="Lysozyme-like_dom_sf"/>
</dbReference>
<sequence>MKARIGILFFILSASSSLAAGNEFPQCLAGLQEQAREARVAPWIVDEVVPALEPQARVLELDRKQPEFVQTFAGYLNARVTQARVDKGRALYQRHREFLDQLQRQYGIPGQYLVAFWGLETNFGSYLGTMPTLDSLATLACDPRRSAFFTTEFIAALQLMERENLQPEQLRGSWAGAVGHTQFMPSSYLRYAVDGDGDGKVNLWQSERDAIASGANFLEQLGWTTGLRWGREVTLPAEFRFDTVGAGKERPLVEWARLGVRRSDGSPLPTAPVEASLLLPAGAAGPAFLVYANFEVIMRWNRSESYGLAVGYLADRIAGGGTLKRPPPTDQQPLSREKVKVVQRQLNELGFPAGPEDGIFGSGTRSALSAFQLARGLVADGYPDNDSLQRLGVSP</sequence>
<feature type="signal peptide" evidence="1">
    <location>
        <begin position="1"/>
        <end position="19"/>
    </location>
</feature>
<evidence type="ECO:0000313" key="4">
    <source>
        <dbReference type="EMBL" id="PLW83732.1"/>
    </source>
</evidence>
<dbReference type="InterPro" id="IPR036365">
    <property type="entry name" value="PGBD-like_sf"/>
</dbReference>
<keyword evidence="1" id="KW-0732">Signal</keyword>
<dbReference type="PANTHER" id="PTHR30163">
    <property type="entry name" value="MEMBRANE-BOUND LYTIC MUREIN TRANSGLYCOSYLASE B"/>
    <property type="match status" value="1"/>
</dbReference>
<dbReference type="EMBL" id="PKLZ01000002">
    <property type="protein sequence ID" value="PLW83732.1"/>
    <property type="molecule type" value="Genomic_DNA"/>
</dbReference>
<dbReference type="CDD" id="cd13399">
    <property type="entry name" value="Slt35-like"/>
    <property type="match status" value="1"/>
</dbReference>